<sequence>MLDADDFMESLTRVANGVTALDPAVVAKLLGAPRRAEQLGVLTYLGASAPGD</sequence>
<name>A0A919M7U4_9ACTN</name>
<evidence type="ECO:0000313" key="1">
    <source>
        <dbReference type="EMBL" id="GID69142.1"/>
    </source>
</evidence>
<protein>
    <submittedName>
        <fullName evidence="1">Uncharacterized protein</fullName>
    </submittedName>
</protein>
<dbReference type="Proteomes" id="UP000619479">
    <property type="component" value="Unassembled WGS sequence"/>
</dbReference>
<reference evidence="1" key="1">
    <citation type="submission" date="2021-01" db="EMBL/GenBank/DDBJ databases">
        <title>Whole genome shotgun sequence of Actinoplanes cyaneus NBRC 14990.</title>
        <authorList>
            <person name="Komaki H."/>
            <person name="Tamura T."/>
        </authorList>
    </citation>
    <scope>NUCLEOTIDE SEQUENCE</scope>
    <source>
        <strain evidence="1">NBRC 14990</strain>
    </source>
</reference>
<dbReference type="RefSeq" id="WP_239175465.1">
    <property type="nucleotide sequence ID" value="NZ_BAAAUC010000036.1"/>
</dbReference>
<keyword evidence="2" id="KW-1185">Reference proteome</keyword>
<proteinExistence type="predicted"/>
<organism evidence="1 2">
    <name type="scientific">Actinoplanes cyaneus</name>
    <dbReference type="NCBI Taxonomy" id="52696"/>
    <lineage>
        <taxon>Bacteria</taxon>
        <taxon>Bacillati</taxon>
        <taxon>Actinomycetota</taxon>
        <taxon>Actinomycetes</taxon>
        <taxon>Micromonosporales</taxon>
        <taxon>Micromonosporaceae</taxon>
        <taxon>Actinoplanes</taxon>
    </lineage>
</organism>
<dbReference type="AlphaFoldDB" id="A0A919M7U4"/>
<gene>
    <name evidence="1" type="ORF">Acy02nite_70230</name>
</gene>
<evidence type="ECO:0000313" key="2">
    <source>
        <dbReference type="Proteomes" id="UP000619479"/>
    </source>
</evidence>
<dbReference type="EMBL" id="BOMH01000058">
    <property type="protein sequence ID" value="GID69142.1"/>
    <property type="molecule type" value="Genomic_DNA"/>
</dbReference>
<comment type="caution">
    <text evidence="1">The sequence shown here is derived from an EMBL/GenBank/DDBJ whole genome shotgun (WGS) entry which is preliminary data.</text>
</comment>
<accession>A0A919M7U4</accession>